<organism evidence="3">
    <name type="scientific">Cupriavidus taiwanensis</name>
    <dbReference type="NCBI Taxonomy" id="164546"/>
    <lineage>
        <taxon>Bacteria</taxon>
        <taxon>Pseudomonadati</taxon>
        <taxon>Pseudomonadota</taxon>
        <taxon>Betaproteobacteria</taxon>
        <taxon>Burkholderiales</taxon>
        <taxon>Burkholderiaceae</taxon>
        <taxon>Cupriavidus</taxon>
    </lineage>
</organism>
<dbReference type="Proteomes" id="UP000256780">
    <property type="component" value="Chromosome CBM2587_a"/>
</dbReference>
<dbReference type="Pfam" id="PF06863">
    <property type="entry name" value="DUF1254"/>
    <property type="match status" value="1"/>
</dbReference>
<evidence type="ECO:0000313" key="3">
    <source>
        <dbReference type="EMBL" id="SOY45939.1"/>
    </source>
</evidence>
<protein>
    <submittedName>
        <fullName evidence="3">Phosphatidylserine decarboxylase</fullName>
    </submittedName>
</protein>
<dbReference type="SUPFAM" id="SSF160935">
    <property type="entry name" value="VPA0735-like"/>
    <property type="match status" value="1"/>
</dbReference>
<dbReference type="PANTHER" id="PTHR36509">
    <property type="entry name" value="BLL3101 PROTEIN"/>
    <property type="match status" value="1"/>
</dbReference>
<dbReference type="InterPro" id="IPR037050">
    <property type="entry name" value="DUF1254_sf"/>
</dbReference>
<evidence type="ECO:0000259" key="1">
    <source>
        <dbReference type="Pfam" id="PF06742"/>
    </source>
</evidence>
<dbReference type="Gene3D" id="2.60.120.600">
    <property type="entry name" value="Domain of unknown function DUF1214, C-terminal domain"/>
    <property type="match status" value="1"/>
</dbReference>
<name>A0A375BHZ5_9BURK</name>
<dbReference type="AlphaFoldDB" id="A0A375BHZ5"/>
<reference evidence="3" key="1">
    <citation type="submission" date="2018-01" db="EMBL/GenBank/DDBJ databases">
        <authorList>
            <person name="Clerissi C."/>
        </authorList>
    </citation>
    <scope>NUCLEOTIDE SEQUENCE</scope>
    <source>
        <strain evidence="3">Cupriavidus sp. LMG 19464</strain>
    </source>
</reference>
<comment type="caution">
    <text evidence="3">The sequence shown here is derived from an EMBL/GenBank/DDBJ whole genome shotgun (WGS) entry which is preliminary data.</text>
</comment>
<proteinExistence type="predicted"/>
<dbReference type="InterPro" id="IPR010621">
    <property type="entry name" value="DUF1214"/>
</dbReference>
<dbReference type="InterPro" id="IPR010679">
    <property type="entry name" value="DUF1254"/>
</dbReference>
<gene>
    <name evidence="3" type="ORF">CBM2587_A150007</name>
</gene>
<dbReference type="PANTHER" id="PTHR36509:SF2">
    <property type="entry name" value="BLL3101 PROTEIN"/>
    <property type="match status" value="1"/>
</dbReference>
<dbReference type="EMBL" id="OFSQ01000007">
    <property type="protein sequence ID" value="SOY45939.1"/>
    <property type="molecule type" value="Genomic_DNA"/>
</dbReference>
<dbReference type="Gene3D" id="2.60.40.1610">
    <property type="entry name" value="Domain of unknown function DUF1254"/>
    <property type="match status" value="1"/>
</dbReference>
<sequence length="538" mass="59447">MEVASIDQGSLEYRTASAQGETVAATHPFRPARSLAIAMLGEVISRCGMSRNSCPQQKWFSGALINNRRWSMNRSILKPVSWAFVAILFLAGASTTTFAEESATNAQTDEKIAYAIGMEAIFYGFAPVMMQLGLQSQTEADKPYDNGQAPVNQMGHARRLYGPNDKFVVTANNDTLYSFAGLDLSKEPVVLTVPDTKGRYYIMQLLDAYSRSIEDIGIGTLGAKGGTFAIVGSDWKGTLPPEMVRITSPTPQVYVIGRTGVDGTEDLPAARTQQDQYRLTLLSNYKKPFKKLESGHKGASAKMGFPEGLDFFAVLDRAIRLNPLQEDAPITGQFKRIGIGLDKPFDAALLPEPTKRGLVRALQDGIAAVKRVAMDSGSRVNGWNMEFKGGEYGTDYLLRSAIAYKQLGLNKALRALYPNRYIDAEGKQLNGKHAYRIRFDGNVPVKAFWSLTMYDAKELFMVENPIKRYSIGDRTKGLKTDSDGSLTLYIQAKSPGPDKESNWLPSPNGDFFLQMRLYEPAEQILNGTYRLPQVTRVD</sequence>
<feature type="domain" description="DUF1214" evidence="1">
    <location>
        <begin position="415"/>
        <end position="521"/>
    </location>
</feature>
<accession>A0A375BHZ5</accession>
<dbReference type="InterPro" id="IPR037049">
    <property type="entry name" value="DUF1214_C_sf"/>
</dbReference>
<feature type="domain" description="DUF1254" evidence="2">
    <location>
        <begin position="151"/>
        <end position="280"/>
    </location>
</feature>
<dbReference type="Pfam" id="PF06742">
    <property type="entry name" value="DUF1214"/>
    <property type="match status" value="1"/>
</dbReference>
<evidence type="ECO:0000259" key="2">
    <source>
        <dbReference type="Pfam" id="PF06863"/>
    </source>
</evidence>